<name>A0A2X3AA53_CLOPF</name>
<dbReference type="RefSeq" id="WP_111926163.1">
    <property type="nucleotide sequence ID" value="NZ_CATNYD010000001.1"/>
</dbReference>
<sequence length="638" mass="75233">MKLKRLSDKTVSKVKVIPPITQEEFNQREIDYTTLSKMEFSRKYGYLLYTPVELVVDKKFYNIQTNFCANPFCKWYGKEQFKYKNLKGNPSRYIITGKSFKSIKCNDIDDDTIDKPVIRSYVAPYSNWAMAEEIKRLIDINTTVPIEPDYIFHKEDCSKKDLNPFDNPNSFYRRGKSSSNSQKYQCKLCKKITNVLPEQKECFTYYQKKNDILPLFMKLILSRTPVTRICEILDIGSSTYYNKLEWLYRRCLEFLERHEDKKLKKTHFDTLWLNTDKFTYHLNNVRKKGHGKKSILEKEKPLFPTSIIATTDSRSRYIFRADVAFDFTTSVNEVKNDYIRYKEDKLNTYLQKTSKYKISKTTTDSTLSELELFLRDLEVRKSYIDGFHVNSTYTTYAHHWLINNLLNVDKLFIVTDEDTSLLTSLLRIYKGSISSKDTHIFTCKIDKELDKNEAYKQYLTHKENIKLWQEANDLKEGLGKAAIDLLAHTIFNNDIYITETINGKDYVVGTNGSIPHPFPYKDEGYRYINCVTDLSSLNCYELAEIMYRVDLRSINTFFNQIRRKVSILERPLSGGRGEGKSYIYANFNPKYAQYMITILRTYLNFCETYKYKGEEITPAMRLGISKKKYNIEDILYLK</sequence>
<dbReference type="Proteomes" id="UP000249986">
    <property type="component" value="Unassembled WGS sequence"/>
</dbReference>
<organism evidence="1 2">
    <name type="scientific">Clostridium perfringens</name>
    <dbReference type="NCBI Taxonomy" id="1502"/>
    <lineage>
        <taxon>Bacteria</taxon>
        <taxon>Bacillati</taxon>
        <taxon>Bacillota</taxon>
        <taxon>Clostridia</taxon>
        <taxon>Eubacteriales</taxon>
        <taxon>Clostridiaceae</taxon>
        <taxon>Clostridium</taxon>
    </lineage>
</organism>
<protein>
    <recommendedName>
        <fullName evidence="3">Insertion element protein</fullName>
    </recommendedName>
</protein>
<dbReference type="EMBL" id="UAWG01000003">
    <property type="protein sequence ID" value="SQB59129.1"/>
    <property type="molecule type" value="Genomic_DNA"/>
</dbReference>
<proteinExistence type="predicted"/>
<reference evidence="1 2" key="1">
    <citation type="submission" date="2018-06" db="EMBL/GenBank/DDBJ databases">
        <authorList>
            <consortium name="Pathogen Informatics"/>
            <person name="Doyle S."/>
        </authorList>
    </citation>
    <scope>NUCLEOTIDE SEQUENCE [LARGE SCALE GENOMIC DNA]</scope>
    <source>
        <strain evidence="1 2">NCTC10719</strain>
    </source>
</reference>
<gene>
    <name evidence="1" type="ORF">NCTC10719_00978</name>
</gene>
<evidence type="ECO:0000313" key="2">
    <source>
        <dbReference type="Proteomes" id="UP000249986"/>
    </source>
</evidence>
<accession>A0A2X3AA53</accession>
<evidence type="ECO:0000313" key="1">
    <source>
        <dbReference type="EMBL" id="SQB59129.1"/>
    </source>
</evidence>
<dbReference type="AlphaFoldDB" id="A0A2X3AA53"/>
<evidence type="ECO:0008006" key="3">
    <source>
        <dbReference type="Google" id="ProtNLM"/>
    </source>
</evidence>